<accession>A0A1M5ESK3</accession>
<feature type="transmembrane region" description="Helical" evidence="7">
    <location>
        <begin position="224"/>
        <end position="251"/>
    </location>
</feature>
<evidence type="ECO:0000256" key="1">
    <source>
        <dbReference type="ARBA" id="ARBA00004141"/>
    </source>
</evidence>
<dbReference type="GO" id="GO:0016020">
    <property type="term" value="C:membrane"/>
    <property type="evidence" value="ECO:0007669"/>
    <property type="project" value="UniProtKB-SubCell"/>
</dbReference>
<feature type="transmembrane region" description="Helical" evidence="7">
    <location>
        <begin position="170"/>
        <end position="188"/>
    </location>
</feature>
<proteinExistence type="inferred from homology"/>
<comment type="subcellular location">
    <subcellularLocation>
        <location evidence="1">Membrane</location>
        <topology evidence="1">Multi-pass membrane protein</topology>
    </subcellularLocation>
</comment>
<keyword evidence="9" id="KW-1185">Reference proteome</keyword>
<evidence type="ECO:0000256" key="5">
    <source>
        <dbReference type="ARBA" id="ARBA00023136"/>
    </source>
</evidence>
<dbReference type="PANTHER" id="PTHR21716">
    <property type="entry name" value="TRANSMEMBRANE PROTEIN"/>
    <property type="match status" value="1"/>
</dbReference>
<feature type="transmembrane region" description="Helical" evidence="7">
    <location>
        <begin position="20"/>
        <end position="49"/>
    </location>
</feature>
<protein>
    <submittedName>
        <fullName evidence="8">Predicted PurR-regulated permease PerM</fullName>
    </submittedName>
</protein>
<keyword evidence="4 7" id="KW-1133">Transmembrane helix</keyword>
<dbReference type="EMBL" id="FQVB01000028">
    <property type="protein sequence ID" value="SHF82248.1"/>
    <property type="molecule type" value="Genomic_DNA"/>
</dbReference>
<dbReference type="RefSeq" id="WP_073040379.1">
    <property type="nucleotide sequence ID" value="NZ_FQVB01000028.1"/>
</dbReference>
<comment type="similarity">
    <text evidence="2">Belongs to the autoinducer-2 exporter (AI-2E) (TC 2.A.86) family.</text>
</comment>
<reference evidence="9" key="1">
    <citation type="submission" date="2016-11" db="EMBL/GenBank/DDBJ databases">
        <authorList>
            <person name="Varghese N."/>
            <person name="Submissions S."/>
        </authorList>
    </citation>
    <scope>NUCLEOTIDE SEQUENCE [LARGE SCALE GENOMIC DNA]</scope>
    <source>
        <strain evidence="9">DSM 9756</strain>
    </source>
</reference>
<feature type="transmembrane region" description="Helical" evidence="7">
    <location>
        <begin position="287"/>
        <end position="305"/>
    </location>
</feature>
<feature type="transmembrane region" description="Helical" evidence="7">
    <location>
        <begin position="317"/>
        <end position="344"/>
    </location>
</feature>
<gene>
    <name evidence="8" type="ORF">SAMN02745206_02726</name>
</gene>
<keyword evidence="3 7" id="KW-0812">Transmembrane</keyword>
<evidence type="ECO:0000256" key="7">
    <source>
        <dbReference type="SAM" id="Phobius"/>
    </source>
</evidence>
<dbReference type="InterPro" id="IPR002549">
    <property type="entry name" value="AI-2E-like"/>
</dbReference>
<name>A0A1M5ESK3_9BACT</name>
<evidence type="ECO:0000256" key="2">
    <source>
        <dbReference type="ARBA" id="ARBA00009773"/>
    </source>
</evidence>
<organism evidence="8 9">
    <name type="scientific">Desulfacinum infernum DSM 9756</name>
    <dbReference type="NCBI Taxonomy" id="1121391"/>
    <lineage>
        <taxon>Bacteria</taxon>
        <taxon>Pseudomonadati</taxon>
        <taxon>Thermodesulfobacteriota</taxon>
        <taxon>Syntrophobacteria</taxon>
        <taxon>Syntrophobacterales</taxon>
        <taxon>Syntrophobacteraceae</taxon>
        <taxon>Desulfacinum</taxon>
    </lineage>
</organism>
<evidence type="ECO:0000256" key="4">
    <source>
        <dbReference type="ARBA" id="ARBA00022989"/>
    </source>
</evidence>
<evidence type="ECO:0000313" key="9">
    <source>
        <dbReference type="Proteomes" id="UP000184076"/>
    </source>
</evidence>
<keyword evidence="5 7" id="KW-0472">Membrane</keyword>
<feature type="transmembrane region" description="Helical" evidence="7">
    <location>
        <begin position="70"/>
        <end position="91"/>
    </location>
</feature>
<feature type="transmembrane region" description="Helical" evidence="7">
    <location>
        <begin position="257"/>
        <end position="280"/>
    </location>
</feature>
<sequence length="385" mass="42777">MKGESGRDGPRHILEGYRPFLLVLLFFSLYLAYCILQPFLHTIIFSILLASLFSPLQDRLVRWFKGRKSLAAFLVLCVIVFVIALPTFFFLSQLVSQGVESVGRVTEWIRQGNLQKVAAHPTVVTAVSWVRERLHFIDFSHLDIESHLLALSKNLGQFLINRGAGLLGDAATLVSRFLILIFITYYLVRDGAEMVKTVKYLSPLREEQEDRILEKIKAVARSSILGSFLTALSQGLVGGVGLMLVGIPGLFWGSLMAFTSFIPVVGTALVWVPAVGYLLLLGKIKSAIFLATWCAVLVGSIDNFLRPFFMRGQADMSTFYIFLAILGGVQFFGLAGIIYGPLILGFARVMLYIYQIEYRDFLEERPPAGPPPEGEELGEKEAASP</sequence>
<dbReference type="PANTHER" id="PTHR21716:SF4">
    <property type="entry name" value="TRANSMEMBRANE PROTEIN 245"/>
    <property type="match status" value="1"/>
</dbReference>
<feature type="region of interest" description="Disordered" evidence="6">
    <location>
        <begin position="364"/>
        <end position="385"/>
    </location>
</feature>
<evidence type="ECO:0000256" key="6">
    <source>
        <dbReference type="SAM" id="MobiDB-lite"/>
    </source>
</evidence>
<dbReference type="STRING" id="1121391.SAMN02745206_02726"/>
<dbReference type="Pfam" id="PF01594">
    <property type="entry name" value="AI-2E_transport"/>
    <property type="match status" value="1"/>
</dbReference>
<evidence type="ECO:0000256" key="3">
    <source>
        <dbReference type="ARBA" id="ARBA00022692"/>
    </source>
</evidence>
<evidence type="ECO:0000313" key="8">
    <source>
        <dbReference type="EMBL" id="SHF82248.1"/>
    </source>
</evidence>
<dbReference type="OrthoDB" id="9773730at2"/>
<dbReference type="AlphaFoldDB" id="A0A1M5ESK3"/>
<dbReference type="Proteomes" id="UP000184076">
    <property type="component" value="Unassembled WGS sequence"/>
</dbReference>